<sequence>MSNANFCHEEDAVDAEEPEDLELDDELLSLSGDEDYDDEELQSLDSFYSAINTKLNSGHHSESSWDQSILLLPPSSPLCHHFPISWLPFTSCRRD</sequence>
<dbReference type="OMA" id="NANFCHE"/>
<keyword evidence="3" id="KW-1185">Reference proteome</keyword>
<accession>B4HRD6</accession>
<evidence type="ECO:0000313" key="2">
    <source>
        <dbReference type="EMBL" id="EDW47865.1"/>
    </source>
</evidence>
<feature type="compositionally biased region" description="Acidic residues" evidence="1">
    <location>
        <begin position="11"/>
        <end position="21"/>
    </location>
</feature>
<dbReference type="HOGENOM" id="CLU_2375015_0_0_1"/>
<feature type="region of interest" description="Disordered" evidence="1">
    <location>
        <begin position="1"/>
        <end position="21"/>
    </location>
</feature>
<name>B4HRD6_DROSE</name>
<proteinExistence type="predicted"/>
<dbReference type="Proteomes" id="UP000001292">
    <property type="component" value="Unassembled WGS sequence"/>
</dbReference>
<dbReference type="EMBL" id="CH480816">
    <property type="protein sequence ID" value="EDW47865.1"/>
    <property type="molecule type" value="Genomic_DNA"/>
</dbReference>
<evidence type="ECO:0000256" key="1">
    <source>
        <dbReference type="SAM" id="MobiDB-lite"/>
    </source>
</evidence>
<organism evidence="3">
    <name type="scientific">Drosophila sechellia</name>
    <name type="common">Fruit fly</name>
    <dbReference type="NCBI Taxonomy" id="7238"/>
    <lineage>
        <taxon>Eukaryota</taxon>
        <taxon>Metazoa</taxon>
        <taxon>Ecdysozoa</taxon>
        <taxon>Arthropoda</taxon>
        <taxon>Hexapoda</taxon>
        <taxon>Insecta</taxon>
        <taxon>Pterygota</taxon>
        <taxon>Neoptera</taxon>
        <taxon>Endopterygota</taxon>
        <taxon>Diptera</taxon>
        <taxon>Brachycera</taxon>
        <taxon>Muscomorpha</taxon>
        <taxon>Ephydroidea</taxon>
        <taxon>Drosophilidae</taxon>
        <taxon>Drosophila</taxon>
        <taxon>Sophophora</taxon>
    </lineage>
</organism>
<evidence type="ECO:0000313" key="3">
    <source>
        <dbReference type="Proteomes" id="UP000001292"/>
    </source>
</evidence>
<protein>
    <submittedName>
        <fullName evidence="2">GM21548</fullName>
    </submittedName>
</protein>
<reference evidence="2 3" key="1">
    <citation type="journal article" date="2007" name="Nature">
        <title>Evolution of genes and genomes on the Drosophila phylogeny.</title>
        <authorList>
            <consortium name="Drosophila 12 Genomes Consortium"/>
            <person name="Clark A.G."/>
            <person name="Eisen M.B."/>
            <person name="Smith D.R."/>
            <person name="Bergman C.M."/>
            <person name="Oliver B."/>
            <person name="Markow T.A."/>
            <person name="Kaufman T.C."/>
            <person name="Kellis M."/>
            <person name="Gelbart W."/>
            <person name="Iyer V.N."/>
            <person name="Pollard D.A."/>
            <person name="Sackton T.B."/>
            <person name="Larracuente A.M."/>
            <person name="Singh N.D."/>
            <person name="Abad J.P."/>
            <person name="Abt D.N."/>
            <person name="Adryan B."/>
            <person name="Aguade M."/>
            <person name="Akashi H."/>
            <person name="Anderson W.W."/>
            <person name="Aquadro C.F."/>
            <person name="Ardell D.H."/>
            <person name="Arguello R."/>
            <person name="Artieri C.G."/>
            <person name="Barbash D.A."/>
            <person name="Barker D."/>
            <person name="Barsanti P."/>
            <person name="Batterham P."/>
            <person name="Batzoglou S."/>
            <person name="Begun D."/>
            <person name="Bhutkar A."/>
            <person name="Blanco E."/>
            <person name="Bosak S.A."/>
            <person name="Bradley R.K."/>
            <person name="Brand A.D."/>
            <person name="Brent M.R."/>
            <person name="Brooks A.N."/>
            <person name="Brown R.H."/>
            <person name="Butlin R.K."/>
            <person name="Caggese C."/>
            <person name="Calvi B.R."/>
            <person name="Bernardo de Carvalho A."/>
            <person name="Caspi A."/>
            <person name="Castrezana S."/>
            <person name="Celniker S.E."/>
            <person name="Chang J.L."/>
            <person name="Chapple C."/>
            <person name="Chatterji S."/>
            <person name="Chinwalla A."/>
            <person name="Civetta A."/>
            <person name="Clifton S.W."/>
            <person name="Comeron J.M."/>
            <person name="Costello J.C."/>
            <person name="Coyne J.A."/>
            <person name="Daub J."/>
            <person name="David R.G."/>
            <person name="Delcher A.L."/>
            <person name="Delehaunty K."/>
            <person name="Do C.B."/>
            <person name="Ebling H."/>
            <person name="Edwards K."/>
            <person name="Eickbush T."/>
            <person name="Evans J.D."/>
            <person name="Filipski A."/>
            <person name="Findeiss S."/>
            <person name="Freyhult E."/>
            <person name="Fulton L."/>
            <person name="Fulton R."/>
            <person name="Garcia A.C."/>
            <person name="Gardiner A."/>
            <person name="Garfield D.A."/>
            <person name="Garvin B.E."/>
            <person name="Gibson G."/>
            <person name="Gilbert D."/>
            <person name="Gnerre S."/>
            <person name="Godfrey J."/>
            <person name="Good R."/>
            <person name="Gotea V."/>
            <person name="Gravely B."/>
            <person name="Greenberg A.J."/>
            <person name="Griffiths-Jones S."/>
            <person name="Gross S."/>
            <person name="Guigo R."/>
            <person name="Gustafson E.A."/>
            <person name="Haerty W."/>
            <person name="Hahn M.W."/>
            <person name="Halligan D.L."/>
            <person name="Halpern A.L."/>
            <person name="Halter G.M."/>
            <person name="Han M.V."/>
            <person name="Heger A."/>
            <person name="Hillier L."/>
            <person name="Hinrichs A.S."/>
            <person name="Holmes I."/>
            <person name="Hoskins R.A."/>
            <person name="Hubisz M.J."/>
            <person name="Hultmark D."/>
            <person name="Huntley M.A."/>
            <person name="Jaffe D.B."/>
            <person name="Jagadeeshan S."/>
            <person name="Jeck W.R."/>
            <person name="Johnson J."/>
            <person name="Jones C.D."/>
            <person name="Jordan W.C."/>
            <person name="Karpen G.H."/>
            <person name="Kataoka E."/>
            <person name="Keightley P.D."/>
            <person name="Kheradpour P."/>
            <person name="Kirkness E.F."/>
            <person name="Koerich L.B."/>
            <person name="Kristiansen K."/>
            <person name="Kudrna D."/>
            <person name="Kulathinal R.J."/>
            <person name="Kumar S."/>
            <person name="Kwok R."/>
            <person name="Lander E."/>
            <person name="Langley C.H."/>
            <person name="Lapoint R."/>
            <person name="Lazzaro B.P."/>
            <person name="Lee S.J."/>
            <person name="Levesque L."/>
            <person name="Li R."/>
            <person name="Lin C.F."/>
            <person name="Lin M.F."/>
            <person name="Lindblad-Toh K."/>
            <person name="Llopart A."/>
            <person name="Long M."/>
            <person name="Low L."/>
            <person name="Lozovsky E."/>
            <person name="Lu J."/>
            <person name="Luo M."/>
            <person name="Machado C.A."/>
            <person name="Makalowski W."/>
            <person name="Marzo M."/>
            <person name="Matsuda M."/>
            <person name="Matzkin L."/>
            <person name="McAllister B."/>
            <person name="McBride C.S."/>
            <person name="McKernan B."/>
            <person name="McKernan K."/>
            <person name="Mendez-Lago M."/>
            <person name="Minx P."/>
            <person name="Mollenhauer M.U."/>
            <person name="Montooth K."/>
            <person name="Mount S.M."/>
            <person name="Mu X."/>
            <person name="Myers E."/>
            <person name="Negre B."/>
            <person name="Newfeld S."/>
            <person name="Nielsen R."/>
            <person name="Noor M.A."/>
            <person name="O'Grady P."/>
            <person name="Pachter L."/>
            <person name="Papaceit M."/>
            <person name="Parisi M.J."/>
            <person name="Parisi M."/>
            <person name="Parts L."/>
            <person name="Pedersen J.S."/>
            <person name="Pesole G."/>
            <person name="Phillippy A.M."/>
            <person name="Ponting C.P."/>
            <person name="Pop M."/>
            <person name="Porcelli D."/>
            <person name="Powell J.R."/>
            <person name="Prohaska S."/>
            <person name="Pruitt K."/>
            <person name="Puig M."/>
            <person name="Quesneville H."/>
            <person name="Ram K.R."/>
            <person name="Rand D."/>
            <person name="Rasmussen M.D."/>
            <person name="Reed L.K."/>
            <person name="Reenan R."/>
            <person name="Reily A."/>
            <person name="Remington K.A."/>
            <person name="Rieger T.T."/>
            <person name="Ritchie M.G."/>
            <person name="Robin C."/>
            <person name="Rogers Y.H."/>
            <person name="Rohde C."/>
            <person name="Rozas J."/>
            <person name="Rubenfield M.J."/>
            <person name="Ruiz A."/>
            <person name="Russo S."/>
            <person name="Salzberg S.L."/>
            <person name="Sanchez-Gracia A."/>
            <person name="Saranga D.J."/>
            <person name="Sato H."/>
            <person name="Schaeffer S.W."/>
            <person name="Schatz M.C."/>
            <person name="Schlenke T."/>
            <person name="Schwartz R."/>
            <person name="Segarra C."/>
            <person name="Singh R.S."/>
            <person name="Sirot L."/>
            <person name="Sirota M."/>
            <person name="Sisneros N.B."/>
            <person name="Smith C.D."/>
            <person name="Smith T.F."/>
            <person name="Spieth J."/>
            <person name="Stage D.E."/>
            <person name="Stark A."/>
            <person name="Stephan W."/>
            <person name="Strausberg R.L."/>
            <person name="Strempel S."/>
            <person name="Sturgill D."/>
            <person name="Sutton G."/>
            <person name="Sutton G.G."/>
            <person name="Tao W."/>
            <person name="Teichmann S."/>
            <person name="Tobari Y.N."/>
            <person name="Tomimura Y."/>
            <person name="Tsolas J.M."/>
            <person name="Valente V.L."/>
            <person name="Venter E."/>
            <person name="Venter J.C."/>
            <person name="Vicario S."/>
            <person name="Vieira F.G."/>
            <person name="Vilella A.J."/>
            <person name="Villasante A."/>
            <person name="Walenz B."/>
            <person name="Wang J."/>
            <person name="Wasserman M."/>
            <person name="Watts T."/>
            <person name="Wilson D."/>
            <person name="Wilson R.K."/>
            <person name="Wing R.A."/>
            <person name="Wolfner M.F."/>
            <person name="Wong A."/>
            <person name="Wong G.K."/>
            <person name="Wu C.I."/>
            <person name="Wu G."/>
            <person name="Yamamoto D."/>
            <person name="Yang H.P."/>
            <person name="Yang S.P."/>
            <person name="Yorke J.A."/>
            <person name="Yoshida K."/>
            <person name="Zdobnov E."/>
            <person name="Zhang P."/>
            <person name="Zhang Y."/>
            <person name="Zimin A.V."/>
            <person name="Baldwin J."/>
            <person name="Abdouelleil A."/>
            <person name="Abdulkadir J."/>
            <person name="Abebe A."/>
            <person name="Abera B."/>
            <person name="Abreu J."/>
            <person name="Acer S.C."/>
            <person name="Aftuck L."/>
            <person name="Alexander A."/>
            <person name="An P."/>
            <person name="Anderson E."/>
            <person name="Anderson S."/>
            <person name="Arachi H."/>
            <person name="Azer M."/>
            <person name="Bachantsang P."/>
            <person name="Barry A."/>
            <person name="Bayul T."/>
            <person name="Berlin A."/>
            <person name="Bessette D."/>
            <person name="Bloom T."/>
            <person name="Blye J."/>
            <person name="Boguslavskiy L."/>
            <person name="Bonnet C."/>
            <person name="Boukhgalter B."/>
            <person name="Bourzgui I."/>
            <person name="Brown A."/>
            <person name="Cahill P."/>
            <person name="Channer S."/>
            <person name="Cheshatsang Y."/>
            <person name="Chuda L."/>
            <person name="Citroen M."/>
            <person name="Collymore A."/>
            <person name="Cooke P."/>
            <person name="Costello M."/>
            <person name="D'Aco K."/>
            <person name="Daza R."/>
            <person name="De Haan G."/>
            <person name="DeGray S."/>
            <person name="DeMaso C."/>
            <person name="Dhargay N."/>
            <person name="Dooley K."/>
            <person name="Dooley E."/>
            <person name="Doricent M."/>
            <person name="Dorje P."/>
            <person name="Dorjee K."/>
            <person name="Dupes A."/>
            <person name="Elong R."/>
            <person name="Falk J."/>
            <person name="Farina A."/>
            <person name="Faro S."/>
            <person name="Ferguson D."/>
            <person name="Fisher S."/>
            <person name="Foley C.D."/>
            <person name="Franke A."/>
            <person name="Friedrich D."/>
            <person name="Gadbois L."/>
            <person name="Gearin G."/>
            <person name="Gearin C.R."/>
            <person name="Giannoukos G."/>
            <person name="Goode T."/>
            <person name="Graham J."/>
            <person name="Grandbois E."/>
            <person name="Grewal S."/>
            <person name="Gyaltsen K."/>
            <person name="Hafez N."/>
            <person name="Hagos B."/>
            <person name="Hall J."/>
            <person name="Henson C."/>
            <person name="Hollinger A."/>
            <person name="Honan T."/>
            <person name="Huard M.D."/>
            <person name="Hughes L."/>
            <person name="Hurhula B."/>
            <person name="Husby M.E."/>
            <person name="Kamat A."/>
            <person name="Kanga B."/>
            <person name="Kashin S."/>
            <person name="Khazanovich D."/>
            <person name="Kisner P."/>
            <person name="Lance K."/>
            <person name="Lara M."/>
            <person name="Lee W."/>
            <person name="Lennon N."/>
            <person name="Letendre F."/>
            <person name="LeVine R."/>
            <person name="Lipovsky A."/>
            <person name="Liu X."/>
            <person name="Liu J."/>
            <person name="Liu S."/>
            <person name="Lokyitsang T."/>
            <person name="Lokyitsang Y."/>
            <person name="Lubonja R."/>
            <person name="Lui A."/>
            <person name="MacDonald P."/>
            <person name="Magnisalis V."/>
            <person name="Maru K."/>
            <person name="Matthews C."/>
            <person name="McCusker W."/>
            <person name="McDonough S."/>
            <person name="Mehta T."/>
            <person name="Meldrim J."/>
            <person name="Meneus L."/>
            <person name="Mihai O."/>
            <person name="Mihalev A."/>
            <person name="Mihova T."/>
            <person name="Mittelman R."/>
            <person name="Mlenga V."/>
            <person name="Montmayeur A."/>
            <person name="Mulrain L."/>
            <person name="Navidi A."/>
            <person name="Naylor J."/>
            <person name="Negash T."/>
            <person name="Nguyen T."/>
            <person name="Nguyen N."/>
            <person name="Nicol R."/>
            <person name="Norbu C."/>
            <person name="Norbu N."/>
            <person name="Novod N."/>
            <person name="O'Neill B."/>
            <person name="Osman S."/>
            <person name="Markiewicz E."/>
            <person name="Oyono O.L."/>
            <person name="Patti C."/>
            <person name="Phunkhang P."/>
            <person name="Pierre F."/>
            <person name="Priest M."/>
            <person name="Raghuraman S."/>
            <person name="Rege F."/>
            <person name="Reyes R."/>
            <person name="Rise C."/>
            <person name="Rogov P."/>
            <person name="Ross K."/>
            <person name="Ryan E."/>
            <person name="Settipalli S."/>
            <person name="Shea T."/>
            <person name="Sherpa N."/>
            <person name="Shi L."/>
            <person name="Shih D."/>
            <person name="Sparrow T."/>
            <person name="Spaulding J."/>
            <person name="Stalker J."/>
            <person name="Stange-Thomann N."/>
            <person name="Stavropoulos S."/>
            <person name="Stone C."/>
            <person name="Strader C."/>
            <person name="Tesfaye S."/>
            <person name="Thomson T."/>
            <person name="Thoulutsang Y."/>
            <person name="Thoulutsang D."/>
            <person name="Topham K."/>
            <person name="Topping I."/>
            <person name="Tsamla T."/>
            <person name="Vassiliev H."/>
            <person name="Vo A."/>
            <person name="Wangchuk T."/>
            <person name="Wangdi T."/>
            <person name="Weiand M."/>
            <person name="Wilkinson J."/>
            <person name="Wilson A."/>
            <person name="Yadav S."/>
            <person name="Young G."/>
            <person name="Yu Q."/>
            <person name="Zembek L."/>
            <person name="Zhong D."/>
            <person name="Zimmer A."/>
            <person name="Zwirko Z."/>
            <person name="Jaffe D.B."/>
            <person name="Alvarez P."/>
            <person name="Brockman W."/>
            <person name="Butler J."/>
            <person name="Chin C."/>
            <person name="Gnerre S."/>
            <person name="Grabherr M."/>
            <person name="Kleber M."/>
            <person name="Mauceli E."/>
            <person name="MacCallum I."/>
        </authorList>
    </citation>
    <scope>NUCLEOTIDE SEQUENCE [LARGE SCALE GENOMIC DNA]</scope>
    <source>
        <strain evidence="3">Rob3c / Tucson 14021-0248.25</strain>
    </source>
</reference>
<dbReference type="PhylomeDB" id="B4HRD6"/>
<gene>
    <name evidence="2" type="primary">Dsec\GM21548</name>
    <name evidence="2" type="ORF">Dsec_GM21548</name>
</gene>
<dbReference type="AlphaFoldDB" id="B4HRD6"/>